<sequence>MLALVVPASARADVERIVLRYESSAACPSEPEFIAAVRAYTKRWSRLEEGTPAARTIRVRLSTGRLQSTGRLAVAIPGGEISERDIVGPNCTEVSQALALMVAVAIDPRAGTADAEGDEAVEPLQPSSPPASSDAPPAAETKVDDPASVPPSPASRQEPRRDALARLPRLGSPDSDGPRVSFDLRLETTSAVVRGSLPGLGASVIFEAPPLANLPRLGRWTPSLALGLRQSLPKERTIRGGSVGLSWSAGTLRVCPLQAALGTRIEISPCAEMNVGVLRASGSGFLDARSASVLWLDVGGSIWAKVALSDTFFFSSTMLVTLPLNRQPFVLDSGAAAASVPPVGVLVGLGVGARL</sequence>
<dbReference type="Proteomes" id="UP000064967">
    <property type="component" value="Chromosome"/>
</dbReference>
<dbReference type="EMBL" id="CP012333">
    <property type="protein sequence ID" value="AKV00157.1"/>
    <property type="molecule type" value="Genomic_DNA"/>
</dbReference>
<accession>A0A0K1Q3E8</accession>
<protein>
    <submittedName>
        <fullName evidence="2">Uncharacterized protein</fullName>
    </submittedName>
</protein>
<keyword evidence="3" id="KW-1185">Reference proteome</keyword>
<evidence type="ECO:0000313" key="2">
    <source>
        <dbReference type="EMBL" id="AKV00157.1"/>
    </source>
</evidence>
<feature type="compositionally biased region" description="Low complexity" evidence="1">
    <location>
        <begin position="130"/>
        <end position="139"/>
    </location>
</feature>
<dbReference type="KEGG" id="llu:AKJ09_06820"/>
<evidence type="ECO:0000313" key="3">
    <source>
        <dbReference type="Proteomes" id="UP000064967"/>
    </source>
</evidence>
<proteinExistence type="predicted"/>
<feature type="region of interest" description="Disordered" evidence="1">
    <location>
        <begin position="112"/>
        <end position="180"/>
    </location>
</feature>
<gene>
    <name evidence="2" type="ORF">AKJ09_06820</name>
</gene>
<dbReference type="STRING" id="1391654.AKJ09_06820"/>
<dbReference type="AlphaFoldDB" id="A0A0K1Q3E8"/>
<reference evidence="2 3" key="1">
    <citation type="submission" date="2015-08" db="EMBL/GenBank/DDBJ databases">
        <authorList>
            <person name="Babu N.S."/>
            <person name="Beckwith C.J."/>
            <person name="Beseler K.G."/>
            <person name="Brison A."/>
            <person name="Carone J.V."/>
            <person name="Caskin T.P."/>
            <person name="Diamond M."/>
            <person name="Durham M.E."/>
            <person name="Foxe J.M."/>
            <person name="Go M."/>
            <person name="Henderson B.A."/>
            <person name="Jones I.B."/>
            <person name="McGettigan J.A."/>
            <person name="Micheletti S.J."/>
            <person name="Nasrallah M.E."/>
            <person name="Ortiz D."/>
            <person name="Piller C.R."/>
            <person name="Privatt S.R."/>
            <person name="Schneider S.L."/>
            <person name="Sharp S."/>
            <person name="Smith T.C."/>
            <person name="Stanton J.D."/>
            <person name="Ullery H.E."/>
            <person name="Wilson R.J."/>
            <person name="Serrano M.G."/>
            <person name="Buck G."/>
            <person name="Lee V."/>
            <person name="Wang Y."/>
            <person name="Carvalho R."/>
            <person name="Voegtly L."/>
            <person name="Shi R."/>
            <person name="Duckworth R."/>
            <person name="Johnson A."/>
            <person name="Loviza R."/>
            <person name="Walstead R."/>
            <person name="Shah Z."/>
            <person name="Kiflezghi M."/>
            <person name="Wade K."/>
            <person name="Ball S.L."/>
            <person name="Bradley K.W."/>
            <person name="Asai D.J."/>
            <person name="Bowman C.A."/>
            <person name="Russell D.A."/>
            <person name="Pope W.H."/>
            <person name="Jacobs-Sera D."/>
            <person name="Hendrix R.W."/>
            <person name="Hatfull G.F."/>
        </authorList>
    </citation>
    <scope>NUCLEOTIDE SEQUENCE [LARGE SCALE GENOMIC DNA]</scope>
    <source>
        <strain evidence="2 3">DSM 27648</strain>
    </source>
</reference>
<name>A0A0K1Q3E8_9BACT</name>
<dbReference type="RefSeq" id="WP_205633850.1">
    <property type="nucleotide sequence ID" value="NZ_CP012333.1"/>
</dbReference>
<organism evidence="2 3">
    <name type="scientific">Labilithrix luteola</name>
    <dbReference type="NCBI Taxonomy" id="1391654"/>
    <lineage>
        <taxon>Bacteria</taxon>
        <taxon>Pseudomonadati</taxon>
        <taxon>Myxococcota</taxon>
        <taxon>Polyangia</taxon>
        <taxon>Polyangiales</taxon>
        <taxon>Labilitrichaceae</taxon>
        <taxon>Labilithrix</taxon>
    </lineage>
</organism>
<evidence type="ECO:0000256" key="1">
    <source>
        <dbReference type="SAM" id="MobiDB-lite"/>
    </source>
</evidence>